<protein>
    <submittedName>
        <fullName evidence="2">Uncharacterized protein</fullName>
    </submittedName>
</protein>
<feature type="non-terminal residue" evidence="2">
    <location>
        <position position="1"/>
    </location>
</feature>
<feature type="region of interest" description="Disordered" evidence="1">
    <location>
        <begin position="123"/>
        <end position="147"/>
    </location>
</feature>
<evidence type="ECO:0000313" key="2">
    <source>
        <dbReference type="EMBL" id="KAK7486267.1"/>
    </source>
</evidence>
<gene>
    <name evidence="2" type="ORF">BaRGS_00022437</name>
</gene>
<proteinExistence type="predicted"/>
<evidence type="ECO:0000313" key="3">
    <source>
        <dbReference type="Proteomes" id="UP001519460"/>
    </source>
</evidence>
<feature type="region of interest" description="Disordered" evidence="1">
    <location>
        <begin position="61"/>
        <end position="92"/>
    </location>
</feature>
<accession>A0ABD0KGQ3</accession>
<comment type="caution">
    <text evidence="2">The sequence shown here is derived from an EMBL/GenBank/DDBJ whole genome shotgun (WGS) entry which is preliminary data.</text>
</comment>
<dbReference type="Proteomes" id="UP001519460">
    <property type="component" value="Unassembled WGS sequence"/>
</dbReference>
<evidence type="ECO:0000256" key="1">
    <source>
        <dbReference type="SAM" id="MobiDB-lite"/>
    </source>
</evidence>
<feature type="compositionally biased region" description="Polar residues" evidence="1">
    <location>
        <begin position="163"/>
        <end position="178"/>
    </location>
</feature>
<organism evidence="2 3">
    <name type="scientific">Batillaria attramentaria</name>
    <dbReference type="NCBI Taxonomy" id="370345"/>
    <lineage>
        <taxon>Eukaryota</taxon>
        <taxon>Metazoa</taxon>
        <taxon>Spiralia</taxon>
        <taxon>Lophotrochozoa</taxon>
        <taxon>Mollusca</taxon>
        <taxon>Gastropoda</taxon>
        <taxon>Caenogastropoda</taxon>
        <taxon>Sorbeoconcha</taxon>
        <taxon>Cerithioidea</taxon>
        <taxon>Batillariidae</taxon>
        <taxon>Batillaria</taxon>
    </lineage>
</organism>
<dbReference type="EMBL" id="JACVVK020000181">
    <property type="protein sequence ID" value="KAK7486267.1"/>
    <property type="molecule type" value="Genomic_DNA"/>
</dbReference>
<name>A0ABD0KGQ3_9CAEN</name>
<feature type="compositionally biased region" description="Basic residues" evidence="1">
    <location>
        <begin position="65"/>
        <end position="80"/>
    </location>
</feature>
<reference evidence="2 3" key="1">
    <citation type="journal article" date="2023" name="Sci. Data">
        <title>Genome assembly of the Korean intertidal mud-creeper Batillaria attramentaria.</title>
        <authorList>
            <person name="Patra A.K."/>
            <person name="Ho P.T."/>
            <person name="Jun S."/>
            <person name="Lee S.J."/>
            <person name="Kim Y."/>
            <person name="Won Y.J."/>
        </authorList>
    </citation>
    <scope>NUCLEOTIDE SEQUENCE [LARGE SCALE GENOMIC DNA]</scope>
    <source>
        <strain evidence="2">Wonlab-2016</strain>
    </source>
</reference>
<feature type="region of interest" description="Disordered" evidence="1">
    <location>
        <begin position="163"/>
        <end position="188"/>
    </location>
</feature>
<dbReference type="AlphaFoldDB" id="A0ABD0KGQ3"/>
<sequence>ACVLPPVRPLASVYIHFYVIHERERISPGENGDDSRARINTPNGVHRTVSKQREQQLEANELRRTSSHAHHHRQYRKLTRKRQEQNHTLRAPIVSRADRQTRNTARRLRAYAQTGEGRSNWVRKRTREEGQVNRSSGHARARRRDWPSQRYGRGVVFRIATGRQQQPNRLNRSTSGHRTASCYCSAAG</sequence>
<keyword evidence="3" id="KW-1185">Reference proteome</keyword>